<proteinExistence type="predicted"/>
<dbReference type="Proteomes" id="UP000805193">
    <property type="component" value="Unassembled WGS sequence"/>
</dbReference>
<dbReference type="EMBL" id="JABSTQ010009945">
    <property type="protein sequence ID" value="KAG0424698.1"/>
    <property type="molecule type" value="Genomic_DNA"/>
</dbReference>
<gene>
    <name evidence="1" type="ORF">HPB47_028064</name>
</gene>
<name>A0AC60PUE1_IXOPE</name>
<sequence>MGSKAKPEDKGRCVGDGMEVLQRSLGQTTRSFKTSEIVDHFLNPNLELLTSEKEGGFVVAPDAIYKTKAREITQKNFKQVSPGPLTKEKSRALMMCGAGELTALQKKCKI</sequence>
<keyword evidence="2" id="KW-1185">Reference proteome</keyword>
<protein>
    <submittedName>
        <fullName evidence="1">Uncharacterized protein</fullName>
    </submittedName>
</protein>
<comment type="caution">
    <text evidence="1">The sequence shown here is derived from an EMBL/GenBank/DDBJ whole genome shotgun (WGS) entry which is preliminary data.</text>
</comment>
<accession>A0AC60PUE1</accession>
<reference evidence="1 2" key="1">
    <citation type="journal article" date="2020" name="Cell">
        <title>Large-Scale Comparative Analyses of Tick Genomes Elucidate Their Genetic Diversity and Vector Capacities.</title>
        <authorList>
            <consortium name="Tick Genome and Microbiome Consortium (TIGMIC)"/>
            <person name="Jia N."/>
            <person name="Wang J."/>
            <person name="Shi W."/>
            <person name="Du L."/>
            <person name="Sun Y."/>
            <person name="Zhan W."/>
            <person name="Jiang J.F."/>
            <person name="Wang Q."/>
            <person name="Zhang B."/>
            <person name="Ji P."/>
            <person name="Bell-Sakyi L."/>
            <person name="Cui X.M."/>
            <person name="Yuan T.T."/>
            <person name="Jiang B.G."/>
            <person name="Yang W.F."/>
            <person name="Lam T.T."/>
            <person name="Chang Q.C."/>
            <person name="Ding S.J."/>
            <person name="Wang X.J."/>
            <person name="Zhu J.G."/>
            <person name="Ruan X.D."/>
            <person name="Zhao L."/>
            <person name="Wei J.T."/>
            <person name="Ye R.Z."/>
            <person name="Que T.C."/>
            <person name="Du C.H."/>
            <person name="Zhou Y.H."/>
            <person name="Cheng J.X."/>
            <person name="Dai P.F."/>
            <person name="Guo W.B."/>
            <person name="Han X.H."/>
            <person name="Huang E.J."/>
            <person name="Li L.F."/>
            <person name="Wei W."/>
            <person name="Gao Y.C."/>
            <person name="Liu J.Z."/>
            <person name="Shao H.Z."/>
            <person name="Wang X."/>
            <person name="Wang C.C."/>
            <person name="Yang T.C."/>
            <person name="Huo Q.B."/>
            <person name="Li W."/>
            <person name="Chen H.Y."/>
            <person name="Chen S.E."/>
            <person name="Zhou L.G."/>
            <person name="Ni X.B."/>
            <person name="Tian J.H."/>
            <person name="Sheng Y."/>
            <person name="Liu T."/>
            <person name="Pan Y.S."/>
            <person name="Xia L.Y."/>
            <person name="Li J."/>
            <person name="Zhao F."/>
            <person name="Cao W.C."/>
        </authorList>
    </citation>
    <scope>NUCLEOTIDE SEQUENCE [LARGE SCALE GENOMIC DNA]</scope>
    <source>
        <strain evidence="1">Iper-2018</strain>
    </source>
</reference>
<evidence type="ECO:0000313" key="2">
    <source>
        <dbReference type="Proteomes" id="UP000805193"/>
    </source>
</evidence>
<evidence type="ECO:0000313" key="1">
    <source>
        <dbReference type="EMBL" id="KAG0424698.1"/>
    </source>
</evidence>
<organism evidence="1 2">
    <name type="scientific">Ixodes persulcatus</name>
    <name type="common">Taiga tick</name>
    <dbReference type="NCBI Taxonomy" id="34615"/>
    <lineage>
        <taxon>Eukaryota</taxon>
        <taxon>Metazoa</taxon>
        <taxon>Ecdysozoa</taxon>
        <taxon>Arthropoda</taxon>
        <taxon>Chelicerata</taxon>
        <taxon>Arachnida</taxon>
        <taxon>Acari</taxon>
        <taxon>Parasitiformes</taxon>
        <taxon>Ixodida</taxon>
        <taxon>Ixodoidea</taxon>
        <taxon>Ixodidae</taxon>
        <taxon>Ixodinae</taxon>
        <taxon>Ixodes</taxon>
    </lineage>
</organism>